<evidence type="ECO:0000313" key="1">
    <source>
        <dbReference type="EMBL" id="QJW38701.1"/>
    </source>
</evidence>
<dbReference type="RefSeq" id="WP_154800646.1">
    <property type="nucleotide sequence ID" value="NZ_CP052758.1"/>
</dbReference>
<dbReference type="AlphaFoldDB" id="A0A6M5UN97"/>
<geneLocation type="plasmid" evidence="1 2">
    <name>pCPRO01</name>
</geneLocation>
<proteinExistence type="predicted"/>
<keyword evidence="1" id="KW-0614">Plasmid</keyword>
<gene>
    <name evidence="1" type="ORF">FIC82_020140</name>
</gene>
<name>A0A6M5UN97_9MICO</name>
<organism evidence="1 2">
    <name type="scientific">Cellulosimicrobium protaetiae</name>
    <dbReference type="NCBI Taxonomy" id="2587808"/>
    <lineage>
        <taxon>Bacteria</taxon>
        <taxon>Bacillati</taxon>
        <taxon>Actinomycetota</taxon>
        <taxon>Actinomycetes</taxon>
        <taxon>Micrococcales</taxon>
        <taxon>Promicromonosporaceae</taxon>
        <taxon>Cellulosimicrobium</taxon>
    </lineage>
</organism>
<dbReference type="KEGG" id="cprt:FIC82_020140"/>
<protein>
    <submittedName>
        <fullName evidence="1">Uncharacterized protein</fullName>
    </submittedName>
</protein>
<accession>A0A6M5UN97</accession>
<evidence type="ECO:0000313" key="2">
    <source>
        <dbReference type="Proteomes" id="UP000451354"/>
    </source>
</evidence>
<sequence>MTTTTTLPRPALVSHASHVASAHDVDEIRTALRGSRALAGARLCVQFYGVPIEDPSLSPMFLSELARYAFLEAGAAELSLCNLPVTSARLDPARWELGPTRYILVAQAILWDDGEHASYLDAVRRYALYGHTGVLPADDTTLVAARVDAYKRAHPRRDQLDAGALVDVVREHLPLCHA</sequence>
<reference evidence="2" key="1">
    <citation type="journal article" date="2022" name="Int. J. Syst. Evol. Microbiol.">
        <title>Cellulosimicrobium protaetiae sp. nov., isolated from the gut of the larva of Protaetia brevitarsis seulensis.</title>
        <authorList>
            <person name="Le Han H."/>
            <person name="Nguyen T.T.H."/>
            <person name="Li Z."/>
            <person name="Shin N.R."/>
            <person name="Kim S.G."/>
        </authorList>
    </citation>
    <scope>NUCLEOTIDE SEQUENCE [LARGE SCALE GENOMIC DNA]</scope>
    <source>
        <strain evidence="2">BI34</strain>
    </source>
</reference>
<dbReference type="Proteomes" id="UP000451354">
    <property type="component" value="Plasmid pCPRO01"/>
</dbReference>
<dbReference type="EMBL" id="CP052758">
    <property type="protein sequence ID" value="QJW38701.1"/>
    <property type="molecule type" value="Genomic_DNA"/>
</dbReference>
<keyword evidence="2" id="KW-1185">Reference proteome</keyword>